<comment type="caution">
    <text evidence="5">The sequence shown here is derived from an EMBL/GenBank/DDBJ whole genome shotgun (WGS) entry which is preliminary data.</text>
</comment>
<feature type="domain" description="BTB" evidence="4">
    <location>
        <begin position="789"/>
        <end position="848"/>
    </location>
</feature>
<feature type="coiled-coil region" evidence="1">
    <location>
        <begin position="570"/>
        <end position="608"/>
    </location>
</feature>
<dbReference type="STRING" id="1611254.A0A2G5VAU0"/>
<dbReference type="Pfam" id="PF00917">
    <property type="entry name" value="MATH"/>
    <property type="match status" value="3"/>
</dbReference>
<dbReference type="Gene3D" id="3.30.710.10">
    <property type="entry name" value="Potassium Channel Kv1.1, Chain A"/>
    <property type="match status" value="2"/>
</dbReference>
<dbReference type="Pfam" id="PF00651">
    <property type="entry name" value="BTB"/>
    <property type="match status" value="2"/>
</dbReference>
<evidence type="ECO:0000313" key="6">
    <source>
        <dbReference type="Proteomes" id="UP000230233"/>
    </source>
</evidence>
<keyword evidence="6" id="KW-1185">Reference proteome</keyword>
<evidence type="ECO:0000256" key="3">
    <source>
        <dbReference type="SAM" id="Phobius"/>
    </source>
</evidence>
<feature type="region of interest" description="Disordered" evidence="2">
    <location>
        <begin position="80"/>
        <end position="99"/>
    </location>
</feature>
<dbReference type="InterPro" id="IPR002083">
    <property type="entry name" value="MATH/TRAF_dom"/>
</dbReference>
<keyword evidence="1" id="KW-0175">Coiled coil</keyword>
<feature type="transmembrane region" description="Helical" evidence="3">
    <location>
        <begin position="928"/>
        <end position="948"/>
    </location>
</feature>
<dbReference type="CDD" id="cd00121">
    <property type="entry name" value="MATH"/>
    <property type="match status" value="3"/>
</dbReference>
<dbReference type="InterPro" id="IPR052664">
    <property type="entry name" value="BTB-MATH_domain_protein"/>
</dbReference>
<dbReference type="SMART" id="SM00061">
    <property type="entry name" value="MATH"/>
    <property type="match status" value="3"/>
</dbReference>
<sequence length="949" mass="110395">MGRNKNRLRRSREDCLRLHSALSNLSINIETEPDSAIVPENMKSVEKLMLAETEKIRNHHEQKFNALSARLQSIEASIQKSKDVSEKEPINESTVPTNNTTNVASKTVKRFQLKHVFKDVASFVQNKWHYSTWVEHYNVKWQMSVVHCNGHLRFLVYCDPIAPKGKWSIRTELEFKVVGGNRNVVIRTWDFVYGEYGDFGFQKFQDWEQMKKWYLVDGNLTVEAKVTIVETTGLAKPKVRKFDESQKDISDVIMVVRDTKFYVSKMFLASQSSVFKALLFGNFSESKQSEVTLNGIDPDDFHYFLEVLYGESAVDDMNVEDVALLADMYDAPTAIRKCEEFLLKESKKKVEMKLEIATRYHLEKLEKKCMSEIKDKVPKEMFVTGRNNHLVFAVFCVPIAPADKWSIRTKLEYKVVGPNQNDIIRTWDFCHKNNGGFSFQKFQDWEEMEKWYLVDGNLTVEAKVTIVETTGLRREKIRKFDESQKDISDCIMKVRDTKFYVSKTVRNRYANVEDIALLADMYDTPTAIRKWEEFLLRESKKAVENKLEIATQYNLENLKEWYSAIVPENMKSLEKLMLAVTAETKEARNQHEQQFNELSDKLQSIETSISKLSKSNEDPPKSDDDSMRKAIDESTVQTNNQANVASEKRFKLNHVFKNVKKFKENVKHYSEKEVHYNAKWSICVKRLGNQLIFYTYCEPIDPSTKWSFLREYEHEDVDKTQNDAINPDTFCFQKKCGTGNDEFVKWEEMGTWCLVDGNLTVETNLTIIETTGLGKKKIRKFDESQKDVSDVILVVGITKFYVSKMFLASQSSVFKALLFGNFKESKQSVVTLNGIDPNDFHYFLEILYGESAIDEFNVEDIARLADMYDAPTAVRKCEEFLLKDSKKTVEMKLTIASRYHLENLEEKCMSEITAKLSKNADCRTQFDFRGMLFCVSIFLFIIWSLWMFQ</sequence>
<evidence type="ECO:0000259" key="4">
    <source>
        <dbReference type="PROSITE" id="PS50097"/>
    </source>
</evidence>
<dbReference type="InterPro" id="IPR011333">
    <property type="entry name" value="SKP1/BTB/POZ_sf"/>
</dbReference>
<feature type="compositionally biased region" description="Basic and acidic residues" evidence="2">
    <location>
        <begin position="80"/>
        <end position="90"/>
    </location>
</feature>
<organism evidence="5 6">
    <name type="scientific">Caenorhabditis nigoni</name>
    <dbReference type="NCBI Taxonomy" id="1611254"/>
    <lineage>
        <taxon>Eukaryota</taxon>
        <taxon>Metazoa</taxon>
        <taxon>Ecdysozoa</taxon>
        <taxon>Nematoda</taxon>
        <taxon>Chromadorea</taxon>
        <taxon>Rhabditida</taxon>
        <taxon>Rhabditina</taxon>
        <taxon>Rhabditomorpha</taxon>
        <taxon>Rhabditoidea</taxon>
        <taxon>Rhabditidae</taxon>
        <taxon>Peloderinae</taxon>
        <taxon>Caenorhabditis</taxon>
    </lineage>
</organism>
<dbReference type="PANTHER" id="PTHR22743">
    <property type="entry name" value="MEPRIN/TRAF-LIKE MATH FAMILY-C.ELEGANS"/>
    <property type="match status" value="1"/>
</dbReference>
<dbReference type="PANTHER" id="PTHR22743:SF165">
    <property type="entry name" value="BTB AND MATH DOMAIN CONTAINING-RELATED"/>
    <property type="match status" value="1"/>
</dbReference>
<evidence type="ECO:0000256" key="2">
    <source>
        <dbReference type="SAM" id="MobiDB-lite"/>
    </source>
</evidence>
<dbReference type="AlphaFoldDB" id="A0A2G5VAU0"/>
<feature type="domain" description="BTB" evidence="4">
    <location>
        <begin position="250"/>
        <end position="309"/>
    </location>
</feature>
<dbReference type="SUPFAM" id="SSF49599">
    <property type="entry name" value="TRAF domain-like"/>
    <property type="match status" value="3"/>
</dbReference>
<evidence type="ECO:0000313" key="5">
    <source>
        <dbReference type="EMBL" id="PIC48905.1"/>
    </source>
</evidence>
<name>A0A2G5VAU0_9PELO</name>
<dbReference type="EMBL" id="PDUG01000002">
    <property type="protein sequence ID" value="PIC48905.1"/>
    <property type="molecule type" value="Genomic_DNA"/>
</dbReference>
<dbReference type="SMART" id="SM00225">
    <property type="entry name" value="BTB"/>
    <property type="match status" value="2"/>
</dbReference>
<keyword evidence="3" id="KW-0812">Transmembrane</keyword>
<dbReference type="Gene3D" id="2.60.210.10">
    <property type="entry name" value="Apoptosis, Tumor Necrosis Factor Receptor Associated Protein 2, Chain A"/>
    <property type="match status" value="3"/>
</dbReference>
<keyword evidence="3" id="KW-0472">Membrane</keyword>
<protein>
    <recommendedName>
        <fullName evidence="4">BTB domain-containing protein</fullName>
    </recommendedName>
</protein>
<accession>A0A2G5VAU0</accession>
<keyword evidence="3" id="KW-1133">Transmembrane helix</keyword>
<reference evidence="6" key="1">
    <citation type="submission" date="2017-10" db="EMBL/GenBank/DDBJ databases">
        <title>Rapid genome shrinkage in a self-fertile nematode reveals novel sperm competition proteins.</title>
        <authorList>
            <person name="Yin D."/>
            <person name="Schwarz E.M."/>
            <person name="Thomas C.G."/>
            <person name="Felde R.L."/>
            <person name="Korf I.F."/>
            <person name="Cutter A.D."/>
            <person name="Schartner C.M."/>
            <person name="Ralston E.J."/>
            <person name="Meyer B.J."/>
            <person name="Haag E.S."/>
        </authorList>
    </citation>
    <scope>NUCLEOTIDE SEQUENCE [LARGE SCALE GENOMIC DNA]</scope>
    <source>
        <strain evidence="6">JU1422</strain>
    </source>
</reference>
<dbReference type="OrthoDB" id="45365at2759"/>
<dbReference type="SUPFAM" id="SSF54695">
    <property type="entry name" value="POZ domain"/>
    <property type="match status" value="2"/>
</dbReference>
<dbReference type="PROSITE" id="PS50097">
    <property type="entry name" value="BTB"/>
    <property type="match status" value="2"/>
</dbReference>
<dbReference type="InterPro" id="IPR008974">
    <property type="entry name" value="TRAF-like"/>
</dbReference>
<dbReference type="CDD" id="cd18186">
    <property type="entry name" value="BTB_POZ_ZBTB_KLHL-like"/>
    <property type="match status" value="2"/>
</dbReference>
<dbReference type="Proteomes" id="UP000230233">
    <property type="component" value="Chromosome II"/>
</dbReference>
<proteinExistence type="predicted"/>
<evidence type="ECO:0000256" key="1">
    <source>
        <dbReference type="SAM" id="Coils"/>
    </source>
</evidence>
<gene>
    <name evidence="5" type="primary">Cnig_chr_II.g7709</name>
    <name evidence="5" type="ORF">B9Z55_007709</name>
</gene>
<dbReference type="InterPro" id="IPR000210">
    <property type="entry name" value="BTB/POZ_dom"/>
</dbReference>